<proteinExistence type="predicted"/>
<keyword evidence="1" id="KW-0472">Membrane</keyword>
<accession>A0A2J0LFC2</accession>
<dbReference type="InterPro" id="IPR006674">
    <property type="entry name" value="HD_domain"/>
</dbReference>
<dbReference type="NCBIfam" id="TIGR00277">
    <property type="entry name" value="HDIG"/>
    <property type="match status" value="1"/>
</dbReference>
<dbReference type="InterPro" id="IPR006675">
    <property type="entry name" value="HDIG_dom"/>
</dbReference>
<organism evidence="3 4">
    <name type="scientific">Candidatus Taenaricola geysiri</name>
    <dbReference type="NCBI Taxonomy" id="1974752"/>
    <lineage>
        <taxon>Bacteria</taxon>
        <taxon>Pseudomonadati</taxon>
        <taxon>Candidatus Omnitrophota</taxon>
        <taxon>Candidatus Taenaricola</taxon>
    </lineage>
</organism>
<feature type="transmembrane region" description="Helical" evidence="1">
    <location>
        <begin position="437"/>
        <end position="458"/>
    </location>
</feature>
<feature type="transmembrane region" description="Helical" evidence="1">
    <location>
        <begin position="22"/>
        <end position="41"/>
    </location>
</feature>
<dbReference type="InterPro" id="IPR052722">
    <property type="entry name" value="PgpH_phosphodiesterase"/>
</dbReference>
<feature type="transmembrane region" description="Helical" evidence="1">
    <location>
        <begin position="313"/>
        <end position="332"/>
    </location>
</feature>
<feature type="transmembrane region" description="Helical" evidence="1">
    <location>
        <begin position="281"/>
        <end position="301"/>
    </location>
</feature>
<keyword evidence="1" id="KW-1133">Transmembrane helix</keyword>
<dbReference type="Pfam" id="PF07698">
    <property type="entry name" value="7TM-7TMR_HD"/>
    <property type="match status" value="1"/>
</dbReference>
<dbReference type="AlphaFoldDB" id="A0A2J0LFC2"/>
<dbReference type="Pfam" id="PF01966">
    <property type="entry name" value="HD"/>
    <property type="match status" value="1"/>
</dbReference>
<dbReference type="SUPFAM" id="SSF109604">
    <property type="entry name" value="HD-domain/PDEase-like"/>
    <property type="match status" value="1"/>
</dbReference>
<feature type="transmembrane region" description="Helical" evidence="1">
    <location>
        <begin position="407"/>
        <end position="425"/>
    </location>
</feature>
<dbReference type="PANTHER" id="PTHR36442:SF1">
    <property type="entry name" value="CYCLIC-DI-AMP PHOSPHODIESTERASE PGPH"/>
    <property type="match status" value="1"/>
</dbReference>
<evidence type="ECO:0000259" key="2">
    <source>
        <dbReference type="SMART" id="SM00471"/>
    </source>
</evidence>
<dbReference type="PANTHER" id="PTHR36442">
    <property type="entry name" value="CYCLIC-DI-AMP PHOSPHODIESTERASE PGPH"/>
    <property type="match status" value="1"/>
</dbReference>
<dbReference type="Gene3D" id="1.10.3210.10">
    <property type="entry name" value="Hypothetical protein af1432"/>
    <property type="match status" value="1"/>
</dbReference>
<dbReference type="Pfam" id="PF07697">
    <property type="entry name" value="7TMR-HDED"/>
    <property type="match status" value="1"/>
</dbReference>
<feature type="domain" description="HD/PDEase" evidence="2">
    <location>
        <begin position="487"/>
        <end position="646"/>
    </location>
</feature>
<evidence type="ECO:0000313" key="4">
    <source>
        <dbReference type="Proteomes" id="UP000231267"/>
    </source>
</evidence>
<dbReference type="SMART" id="SM00471">
    <property type="entry name" value="HDc"/>
    <property type="match status" value="1"/>
</dbReference>
<sequence>MSKVNLRQKLKINLETLTFKTFLRGFLTVGFFILIVIGLIINQRPFKSRLREGDIALKSIYAPYDFVYSGEPDNEKTVKEQQKAIKSIKDVYSLDGRVLDEGIVALDKFFGSADSMKLFSKYDGLSVLSVEAKHLLSLVYENGVLSVKDKARIQESGETDIIIFNKAAGTEKQVGVARIPGVDEALRDLYDRAKKVISDKKMVQAVVEVLQNEITANLLFEKIITEARRQEAAASVPVQYKQISIKKGELIISKGQRANKDHMAQFLAIEKNEIQRSRGKFTIGALLLVFLLLSVVTIYLILYEPKIFHNTSYLTLIGVLSVAIIFIARAIIVSPLPSYVIPLASISMLIAILLNQRLAIFITIILGLAISINVENSLNLAIMFLFGGLIGIFSTRNIRKRWHIIRSGILVGGVNALSIISISLLNNLNVDSFLADGLWGFGNGILCVFIVMSILPLLEDIFNITTNITLLELSDMNHPLLKDMMVKAAGTYHHSLMVGNLAEAAAETVGANSLLARVGAYYHDIGKIAKAEYFTENHKAGSKVLHDKLTPSMSRLIITSHVKDGVELGRKYKLRRDILDFVEQHHGTGLVYYFFQKALERIEDDGVLKEEGFRYEGPKPQTRETAIVLMADSVEAASRSLTNPNPANIEELVHRIINNKFIDGQLDECELTLRDLNKISGAFIRVLIGVTHTRIEYPDIDKAVKDEHKHN</sequence>
<keyword evidence="1" id="KW-0812">Transmembrane</keyword>
<comment type="caution">
    <text evidence="3">The sequence shown here is derived from an EMBL/GenBank/DDBJ whole genome shotgun (WGS) entry which is preliminary data.</text>
</comment>
<name>A0A2J0LFC2_9BACT</name>
<dbReference type="EMBL" id="PFGP01000135">
    <property type="protein sequence ID" value="PIW65909.1"/>
    <property type="molecule type" value="Genomic_DNA"/>
</dbReference>
<dbReference type="Proteomes" id="UP000231267">
    <property type="component" value="Unassembled WGS sequence"/>
</dbReference>
<gene>
    <name evidence="3" type="ORF">COW11_06125</name>
</gene>
<protein>
    <recommendedName>
        <fullName evidence="2">HD/PDEase domain-containing protein</fullName>
    </recommendedName>
</protein>
<dbReference type="InterPro" id="IPR003607">
    <property type="entry name" value="HD/PDEase_dom"/>
</dbReference>
<evidence type="ECO:0000256" key="1">
    <source>
        <dbReference type="SAM" id="Phobius"/>
    </source>
</evidence>
<feature type="transmembrane region" description="Helical" evidence="1">
    <location>
        <begin position="339"/>
        <end position="372"/>
    </location>
</feature>
<reference evidence="3 4" key="1">
    <citation type="submission" date="2017-09" db="EMBL/GenBank/DDBJ databases">
        <title>Depth-based differentiation of microbial function through sediment-hosted aquifers and enrichment of novel symbionts in the deep terrestrial subsurface.</title>
        <authorList>
            <person name="Probst A.J."/>
            <person name="Ladd B."/>
            <person name="Jarett J.K."/>
            <person name="Geller-Mcgrath D.E."/>
            <person name="Sieber C.M."/>
            <person name="Emerson J.B."/>
            <person name="Anantharaman K."/>
            <person name="Thomas B.C."/>
            <person name="Malmstrom R."/>
            <person name="Stieglmeier M."/>
            <person name="Klingl A."/>
            <person name="Woyke T."/>
            <person name="Ryan C.M."/>
            <person name="Banfield J.F."/>
        </authorList>
    </citation>
    <scope>NUCLEOTIDE SEQUENCE [LARGE SCALE GENOMIC DNA]</scope>
    <source>
        <strain evidence="3">CG12_big_fil_rev_8_21_14_0_65_43_15</strain>
    </source>
</reference>
<dbReference type="InterPro" id="IPR011621">
    <property type="entry name" value="Metal-dep_PHydrolase_7TM_intra"/>
</dbReference>
<dbReference type="InterPro" id="IPR011624">
    <property type="entry name" value="Metal-dep_PHydrolase_7TM_extra"/>
</dbReference>
<feature type="transmembrane region" description="Helical" evidence="1">
    <location>
        <begin position="378"/>
        <end position="395"/>
    </location>
</feature>
<dbReference type="CDD" id="cd00077">
    <property type="entry name" value="HDc"/>
    <property type="match status" value="1"/>
</dbReference>
<evidence type="ECO:0000313" key="3">
    <source>
        <dbReference type="EMBL" id="PIW65909.1"/>
    </source>
</evidence>